<evidence type="ECO:0000313" key="3">
    <source>
        <dbReference type="Proteomes" id="UP000030765"/>
    </source>
</evidence>
<keyword evidence="3" id="KW-1185">Reference proteome</keyword>
<name>A0A084VG65_ANOSI</name>
<dbReference type="EnsemblMetazoa" id="ASIC004156-RA">
    <property type="protein sequence ID" value="ASIC004156-PA"/>
    <property type="gene ID" value="ASIC004156"/>
</dbReference>
<dbReference type="VEuPathDB" id="VectorBase:ASIC004156"/>
<protein>
    <submittedName>
        <fullName evidence="1 2">Uncharacterized protein</fullName>
    </submittedName>
</protein>
<dbReference type="EMBL" id="ATLV01012683">
    <property type="status" value="NOT_ANNOTATED_CDS"/>
    <property type="molecule type" value="Genomic_DNA"/>
</dbReference>
<dbReference type="AlphaFoldDB" id="A0A084VG65"/>
<sequence>MDYVSLGCCSLAFVLYINTLNAGFVYDDSVLSQTHRQHRPVVPRLVQGKPPPDYSTVADGGNGNPFFLGPGHLSSLGGDEMVIIPSLQDYFWPFLRFGTNRRPVRLVTTNPNSITWTFGASS</sequence>
<evidence type="ECO:0000313" key="2">
    <source>
        <dbReference type="EnsemblMetazoa" id="ASIC004156-PA"/>
    </source>
</evidence>
<evidence type="ECO:0000313" key="1">
    <source>
        <dbReference type="EMBL" id="KFB36959.1"/>
    </source>
</evidence>
<organism evidence="1">
    <name type="scientific">Anopheles sinensis</name>
    <name type="common">Mosquito</name>
    <dbReference type="NCBI Taxonomy" id="74873"/>
    <lineage>
        <taxon>Eukaryota</taxon>
        <taxon>Metazoa</taxon>
        <taxon>Ecdysozoa</taxon>
        <taxon>Arthropoda</taxon>
        <taxon>Hexapoda</taxon>
        <taxon>Insecta</taxon>
        <taxon>Pterygota</taxon>
        <taxon>Neoptera</taxon>
        <taxon>Endopterygota</taxon>
        <taxon>Diptera</taxon>
        <taxon>Nematocera</taxon>
        <taxon>Culicoidea</taxon>
        <taxon>Culicidae</taxon>
        <taxon>Anophelinae</taxon>
        <taxon>Anopheles</taxon>
    </lineage>
</organism>
<proteinExistence type="predicted"/>
<dbReference type="Proteomes" id="UP000030765">
    <property type="component" value="Unassembled WGS sequence"/>
</dbReference>
<reference evidence="2" key="2">
    <citation type="submission" date="2020-05" db="UniProtKB">
        <authorList>
            <consortium name="EnsemblMetazoa"/>
        </authorList>
    </citation>
    <scope>IDENTIFICATION</scope>
</reference>
<dbReference type="STRING" id="74873.A0A084VG65"/>
<dbReference type="EMBL" id="KE524808">
    <property type="protein sequence ID" value="KFB36959.1"/>
    <property type="molecule type" value="Genomic_DNA"/>
</dbReference>
<accession>A0A084VG65</accession>
<reference evidence="1 3" key="1">
    <citation type="journal article" date="2014" name="BMC Genomics">
        <title>Genome sequence of Anopheles sinensis provides insight into genetics basis of mosquito competence for malaria parasites.</title>
        <authorList>
            <person name="Zhou D."/>
            <person name="Zhang D."/>
            <person name="Ding G."/>
            <person name="Shi L."/>
            <person name="Hou Q."/>
            <person name="Ye Y."/>
            <person name="Xu Y."/>
            <person name="Zhou H."/>
            <person name="Xiong C."/>
            <person name="Li S."/>
            <person name="Yu J."/>
            <person name="Hong S."/>
            <person name="Yu X."/>
            <person name="Zou P."/>
            <person name="Chen C."/>
            <person name="Chang X."/>
            <person name="Wang W."/>
            <person name="Lv Y."/>
            <person name="Sun Y."/>
            <person name="Ma L."/>
            <person name="Shen B."/>
            <person name="Zhu C."/>
        </authorList>
    </citation>
    <scope>NUCLEOTIDE SEQUENCE [LARGE SCALE GENOMIC DNA]</scope>
</reference>
<gene>
    <name evidence="1" type="ORF">ZHAS_00004156</name>
</gene>
<dbReference type="OrthoDB" id="8197827at2759"/>